<feature type="domain" description="N-acetyltransferase" evidence="1">
    <location>
        <begin position="43"/>
        <end position="178"/>
    </location>
</feature>
<dbReference type="SUPFAM" id="SSF55729">
    <property type="entry name" value="Acyl-CoA N-acyltransferases (Nat)"/>
    <property type="match status" value="1"/>
</dbReference>
<protein>
    <recommendedName>
        <fullName evidence="1">N-acetyltransferase domain-containing protein</fullName>
    </recommendedName>
</protein>
<organism evidence="2">
    <name type="scientific">marine metagenome</name>
    <dbReference type="NCBI Taxonomy" id="408172"/>
    <lineage>
        <taxon>unclassified sequences</taxon>
        <taxon>metagenomes</taxon>
        <taxon>ecological metagenomes</taxon>
    </lineage>
</organism>
<gene>
    <name evidence="2" type="ORF">METZ01_LOCUS288792</name>
</gene>
<evidence type="ECO:0000313" key="2">
    <source>
        <dbReference type="EMBL" id="SVC35938.1"/>
    </source>
</evidence>
<reference evidence="2" key="1">
    <citation type="submission" date="2018-05" db="EMBL/GenBank/DDBJ databases">
        <authorList>
            <person name="Lanie J.A."/>
            <person name="Ng W.-L."/>
            <person name="Kazmierczak K.M."/>
            <person name="Andrzejewski T.M."/>
            <person name="Davidsen T.M."/>
            <person name="Wayne K.J."/>
            <person name="Tettelin H."/>
            <person name="Glass J.I."/>
            <person name="Rusch D."/>
            <person name="Podicherti R."/>
            <person name="Tsui H.-C.T."/>
            <person name="Winkler M.E."/>
        </authorList>
    </citation>
    <scope>NUCLEOTIDE SEQUENCE</scope>
</reference>
<dbReference type="Gene3D" id="3.40.630.30">
    <property type="match status" value="1"/>
</dbReference>
<name>A0A382LGM8_9ZZZZ</name>
<dbReference type="InterPro" id="IPR000182">
    <property type="entry name" value="GNAT_dom"/>
</dbReference>
<dbReference type="Pfam" id="PF13302">
    <property type="entry name" value="Acetyltransf_3"/>
    <property type="match status" value="1"/>
</dbReference>
<dbReference type="AlphaFoldDB" id="A0A382LGM8"/>
<proteinExistence type="predicted"/>
<dbReference type="InterPro" id="IPR016181">
    <property type="entry name" value="Acyl_CoA_acyltransferase"/>
</dbReference>
<feature type="non-terminal residue" evidence="2">
    <location>
        <position position="1"/>
    </location>
</feature>
<evidence type="ECO:0000259" key="1">
    <source>
        <dbReference type="Pfam" id="PF13302"/>
    </source>
</evidence>
<dbReference type="EMBL" id="UINC01086986">
    <property type="protein sequence ID" value="SVC35938.1"/>
    <property type="molecule type" value="Genomic_DNA"/>
</dbReference>
<dbReference type="GO" id="GO:0016747">
    <property type="term" value="F:acyltransferase activity, transferring groups other than amino-acyl groups"/>
    <property type="evidence" value="ECO:0007669"/>
    <property type="project" value="InterPro"/>
</dbReference>
<sequence length="209" mass="24568">VLSRVREQYWVPQYTKKEPTLVPELGSVEIRKIRLSDGQTYFMRPLHSSDERRLQEFFYSHNAETLMLRYRHQPKQMSREKAHSLVNVDQTRDLALCLTERQGPKQEIHAVGRYFYLEQENLAEVAFVVRESKRGTGMATVLLCQMMQIAQKRGVGKMLAYVRRDNRAMLHIFENYEFIRQASDSTDEVVLCRMIEPDPQDPEPICEDA</sequence>
<accession>A0A382LGM8</accession>